<dbReference type="InterPro" id="IPR041451">
    <property type="entry name" value="RecD2_SH13"/>
</dbReference>
<dbReference type="GO" id="GO:0005524">
    <property type="term" value="F:ATP binding"/>
    <property type="evidence" value="ECO:0007669"/>
    <property type="project" value="UniProtKB-UniRule"/>
</dbReference>
<organism evidence="9 10">
    <name type="scientific">Pediococcus acidilactici</name>
    <dbReference type="NCBI Taxonomy" id="1254"/>
    <lineage>
        <taxon>Bacteria</taxon>
        <taxon>Bacillati</taxon>
        <taxon>Bacillota</taxon>
        <taxon>Bacilli</taxon>
        <taxon>Lactobacillales</taxon>
        <taxon>Lactobacillaceae</taxon>
        <taxon>Pediococcus</taxon>
        <taxon>Pediococcus acidilactici group</taxon>
    </lineage>
</organism>
<dbReference type="EMBL" id="JAWJAV010000001">
    <property type="protein sequence ID" value="MDV2620618.1"/>
    <property type="molecule type" value="Genomic_DNA"/>
</dbReference>
<dbReference type="Gene3D" id="1.10.10.2220">
    <property type="match status" value="1"/>
</dbReference>
<dbReference type="GO" id="GO:0017116">
    <property type="term" value="F:single-stranded DNA helicase activity"/>
    <property type="evidence" value="ECO:0007669"/>
    <property type="project" value="TreeGrafter"/>
</dbReference>
<dbReference type="InterPro" id="IPR027417">
    <property type="entry name" value="P-loop_NTPase"/>
</dbReference>
<dbReference type="PANTHER" id="PTHR43788:SF6">
    <property type="entry name" value="DNA HELICASE B"/>
    <property type="match status" value="1"/>
</dbReference>
<dbReference type="Pfam" id="PF23139">
    <property type="entry name" value="OB_YrrC"/>
    <property type="match status" value="1"/>
</dbReference>
<evidence type="ECO:0000259" key="8">
    <source>
        <dbReference type="Pfam" id="PF23139"/>
    </source>
</evidence>
<dbReference type="Gene3D" id="2.30.30.940">
    <property type="match status" value="1"/>
</dbReference>
<keyword evidence="1 3" id="KW-0547">Nucleotide-binding</keyword>
<evidence type="ECO:0000256" key="3">
    <source>
        <dbReference type="HAMAP-Rule" id="MF_01488"/>
    </source>
</evidence>
<keyword evidence="3" id="KW-0238">DNA-binding</keyword>
<dbReference type="HAMAP" id="MF_01488">
    <property type="entry name" value="RecD2"/>
    <property type="match status" value="1"/>
</dbReference>
<dbReference type="Pfam" id="PF13604">
    <property type="entry name" value="AAA_30"/>
    <property type="match status" value="1"/>
</dbReference>
<dbReference type="CDD" id="cd17933">
    <property type="entry name" value="DEXSc_RecD-like"/>
    <property type="match status" value="1"/>
</dbReference>
<dbReference type="Pfam" id="PF14490">
    <property type="entry name" value="HHH_RecD2"/>
    <property type="match status" value="1"/>
</dbReference>
<proteinExistence type="inferred from homology"/>
<evidence type="ECO:0000259" key="6">
    <source>
        <dbReference type="Pfam" id="PF14490"/>
    </source>
</evidence>
<reference evidence="9" key="1">
    <citation type="journal article" date="2023" name="PeerJ">
        <title>Selection and evaluation of lactic acid bacteria from chicken feces in Thailand as potential probiotics.</title>
        <authorList>
            <person name="Khurajog B."/>
            <person name="Disastra Y."/>
            <person name="Lawwyne L.D."/>
            <person name="Sirichokchatchawan W."/>
            <person name="Niyomtham W."/>
            <person name="Yindee J."/>
            <person name="Hampson D.J."/>
            <person name="Prapasarakul N."/>
        </authorList>
    </citation>
    <scope>NUCLEOTIDE SEQUENCE</scope>
    <source>
        <strain evidence="9">BF9</strain>
    </source>
</reference>
<feature type="region of interest" description="Disordered" evidence="4">
    <location>
        <begin position="764"/>
        <end position="808"/>
    </location>
</feature>
<dbReference type="EC" id="5.6.2.3" evidence="3"/>
<dbReference type="GO" id="GO:0016787">
    <property type="term" value="F:hydrolase activity"/>
    <property type="evidence" value="ECO:0007669"/>
    <property type="project" value="UniProtKB-KW"/>
</dbReference>
<evidence type="ECO:0000256" key="2">
    <source>
        <dbReference type="ARBA" id="ARBA00022840"/>
    </source>
</evidence>
<feature type="domain" description="UvrD-like helicase C-terminal" evidence="5">
    <location>
        <begin position="684"/>
        <end position="731"/>
    </location>
</feature>
<keyword evidence="2 3" id="KW-0067">ATP-binding</keyword>
<keyword evidence="3" id="KW-0378">Hydrolase</keyword>
<dbReference type="CDD" id="cd18809">
    <property type="entry name" value="SF1_C_RecD"/>
    <property type="match status" value="1"/>
</dbReference>
<comment type="caution">
    <text evidence="9">The sequence shown here is derived from an EMBL/GenBank/DDBJ whole genome shotgun (WGS) entry which is preliminary data.</text>
</comment>
<feature type="binding site" evidence="3">
    <location>
        <begin position="374"/>
        <end position="378"/>
    </location>
    <ligand>
        <name>ATP</name>
        <dbReference type="ChEBI" id="CHEBI:30616"/>
    </ligand>
</feature>
<comment type="function">
    <text evidence="3">DNA-dependent ATPase and ATP-dependent 5'-3' DNA helicase. Has no activity on blunt DNA or DNA with 3'-overhangs, requires at least 10 bases of 5'-ssDNA for helicase activity.</text>
</comment>
<gene>
    <name evidence="3" type="primary">recD2</name>
    <name evidence="9" type="ORF">R0G89_02555</name>
</gene>
<protein>
    <recommendedName>
        <fullName evidence="3">ATP-dependent RecD2 DNA helicase</fullName>
        <ecNumber evidence="3">5.6.2.3</ecNumber>
    </recommendedName>
    <alternativeName>
        <fullName evidence="3">DNA 5'-3' helicase subunit RecD2</fullName>
    </alternativeName>
</protein>
<dbReference type="NCBIfam" id="TIGR01448">
    <property type="entry name" value="recD_rel"/>
    <property type="match status" value="1"/>
</dbReference>
<evidence type="ECO:0000313" key="10">
    <source>
        <dbReference type="Proteomes" id="UP001280897"/>
    </source>
</evidence>
<dbReference type="GO" id="GO:0006310">
    <property type="term" value="P:DNA recombination"/>
    <property type="evidence" value="ECO:0007669"/>
    <property type="project" value="InterPro"/>
</dbReference>
<dbReference type="InterPro" id="IPR050534">
    <property type="entry name" value="Coronavir_polyprotein_1ab"/>
</dbReference>
<feature type="compositionally biased region" description="Basic and acidic residues" evidence="4">
    <location>
        <begin position="767"/>
        <end position="788"/>
    </location>
</feature>
<evidence type="ECO:0000256" key="1">
    <source>
        <dbReference type="ARBA" id="ARBA00022741"/>
    </source>
</evidence>
<dbReference type="Proteomes" id="UP001280897">
    <property type="component" value="Unassembled WGS sequence"/>
</dbReference>
<dbReference type="InterPro" id="IPR006345">
    <property type="entry name" value="RecD2"/>
</dbReference>
<comment type="similarity">
    <text evidence="3">Belongs to the RecD family. RecD2 subfamily.</text>
</comment>
<accession>A0AAW8YFR0</accession>
<keyword evidence="3" id="KW-0413">Isomerase</keyword>
<dbReference type="Pfam" id="PF18335">
    <property type="entry name" value="SH3_13"/>
    <property type="match status" value="1"/>
</dbReference>
<dbReference type="GO" id="GO:0043139">
    <property type="term" value="F:5'-3' DNA helicase activity"/>
    <property type="evidence" value="ECO:0007669"/>
    <property type="project" value="UniProtKB-UniRule"/>
</dbReference>
<evidence type="ECO:0000256" key="4">
    <source>
        <dbReference type="SAM" id="MobiDB-lite"/>
    </source>
</evidence>
<evidence type="ECO:0000259" key="7">
    <source>
        <dbReference type="Pfam" id="PF18335"/>
    </source>
</evidence>
<dbReference type="SUPFAM" id="SSF52540">
    <property type="entry name" value="P-loop containing nucleoside triphosphate hydrolases"/>
    <property type="match status" value="2"/>
</dbReference>
<keyword evidence="3 9" id="KW-0347">Helicase</keyword>
<sequence length="836" mass="92272">MAFEKLNLFGDEGSAAPPKKATSMNKMVELTGTVNAVFFESPTSLFKVVLIDVVDQDFDWKEPQIVVTGNMAEVQEGAKYQFKGKLVEHPKYGTQIQLSQASRLGPDTKEGLVEYFAGSQFKGIGKKTAEKIVKQLGMDAIDVIKDNAQVLRDIGLSSAQADVIETVLAESNGMEKILIKLADLGISGKTADNVIAKYREDTLKIIEENPYQLANDIENIGFKRVDAIGQQLNFSVDFPGRLQSGILATIQEWCNNTGDTYMVAEVMLQRAQQLLGNEINAEKIAEQVLELGKQGRVVGENGQIYLKWLYQAEEAIGYQLQHLLKNPPKVNEKAVDRAIKRAEEHLALEYDETQNNAIRMALYHGITIITGGPGTGKTTIVKGLINSFAELHDLDLDPNANPDQDYPIQLAAPTGRAAKRLSEVTGVPAKTIHRLLGLNGNDDLHDEQIQELRGELLVVDEMSMVDTGLFNTLISAINAEMQVVLVGDKDQLPSVGPGQVFSDLIRSQKIPTISLTKIYRQEQDSSIIQMAHSIQNGEMPDDFTQNRPDKSFIKASAYQVADAIDQIAERAVARGLSKNDLQVLAPMYRGAAGIDEINRHLQRVLNPPQTDHPKYLEANHQQFRIGDKVLQLVNAPENNIFNGDIGEITGIVTEKAGKGHAQLIVDYDGNEVTYGKNDLNQLTLAYCVSIHKSQGSEFPVVILPMVRQYYRMLQRNLLYTGLTRASDSIILLGEVEAYQRAVQNESANRQTGLVKRLNPEIAITEKPIAEKSEPKTTSEKSEAGEPQRKSILTKPEVTETFATSGDEPTLLTKQLVETGKIDPMIGMDGVTPRDFL</sequence>
<dbReference type="Gene3D" id="3.40.50.300">
    <property type="entry name" value="P-loop containing nucleotide triphosphate hydrolases"/>
    <property type="match status" value="2"/>
</dbReference>
<feature type="domain" description="ATP-dependent RecD2 DNA helicase-like helix-hairpin-helix" evidence="6">
    <location>
        <begin position="171"/>
        <end position="261"/>
    </location>
</feature>
<feature type="domain" description="ATP-dependent RecD2 DNA helicase OB-fold" evidence="8">
    <location>
        <begin position="27"/>
        <end position="103"/>
    </location>
</feature>
<evidence type="ECO:0000313" key="9">
    <source>
        <dbReference type="EMBL" id="MDV2620618.1"/>
    </source>
</evidence>
<feature type="domain" description="ATP-dependent RecD2 DNA helicase SH3" evidence="7">
    <location>
        <begin position="597"/>
        <end position="667"/>
    </location>
</feature>
<dbReference type="PANTHER" id="PTHR43788">
    <property type="entry name" value="DNA2/NAM7 HELICASE FAMILY MEMBER"/>
    <property type="match status" value="1"/>
</dbReference>
<comment type="catalytic activity">
    <reaction evidence="3">
        <text>ATP + H2O = ADP + phosphate + H(+)</text>
        <dbReference type="Rhea" id="RHEA:13065"/>
        <dbReference type="ChEBI" id="CHEBI:15377"/>
        <dbReference type="ChEBI" id="CHEBI:15378"/>
        <dbReference type="ChEBI" id="CHEBI:30616"/>
        <dbReference type="ChEBI" id="CHEBI:43474"/>
        <dbReference type="ChEBI" id="CHEBI:456216"/>
        <dbReference type="EC" id="5.6.2.3"/>
    </reaction>
</comment>
<reference evidence="9" key="2">
    <citation type="submission" date="2023-10" db="EMBL/GenBank/DDBJ databases">
        <authorList>
            <person name="Khurajog B."/>
        </authorList>
    </citation>
    <scope>NUCLEOTIDE SEQUENCE</scope>
    <source>
        <strain evidence="9">BF9</strain>
    </source>
</reference>
<dbReference type="Pfam" id="PF13538">
    <property type="entry name" value="UvrD_C_2"/>
    <property type="match status" value="1"/>
</dbReference>
<dbReference type="GO" id="GO:0003677">
    <property type="term" value="F:DNA binding"/>
    <property type="evidence" value="ECO:0007669"/>
    <property type="project" value="UniProtKB-UniRule"/>
</dbReference>
<dbReference type="InterPro" id="IPR027785">
    <property type="entry name" value="UvrD-like_helicase_C"/>
</dbReference>
<dbReference type="RefSeq" id="WP_160185718.1">
    <property type="nucleotide sequence ID" value="NZ_CP096031.1"/>
</dbReference>
<dbReference type="AlphaFoldDB" id="A0AAW8YFR0"/>
<name>A0AAW8YFR0_PEDAC</name>
<dbReference type="GO" id="GO:0009338">
    <property type="term" value="C:exodeoxyribonuclease V complex"/>
    <property type="evidence" value="ECO:0007669"/>
    <property type="project" value="TreeGrafter"/>
</dbReference>
<evidence type="ECO:0000259" key="5">
    <source>
        <dbReference type="Pfam" id="PF13538"/>
    </source>
</evidence>
<dbReference type="InterPro" id="IPR029493">
    <property type="entry name" value="RecD2-like_HHH"/>
</dbReference>
<dbReference type="InterPro" id="IPR055446">
    <property type="entry name" value="RecD2_N_OB"/>
</dbReference>